<dbReference type="PROSITE" id="PS50110">
    <property type="entry name" value="RESPONSE_REGULATORY"/>
    <property type="match status" value="1"/>
</dbReference>
<dbReference type="Pfam" id="PF00196">
    <property type="entry name" value="GerE"/>
    <property type="match status" value="1"/>
</dbReference>
<dbReference type="Gene3D" id="3.40.50.2300">
    <property type="match status" value="1"/>
</dbReference>
<dbReference type="InterPro" id="IPR058245">
    <property type="entry name" value="NreC/VraR/RcsB-like_REC"/>
</dbReference>
<evidence type="ECO:0008006" key="11">
    <source>
        <dbReference type="Google" id="ProtNLM"/>
    </source>
</evidence>
<dbReference type="SMART" id="SM00421">
    <property type="entry name" value="HTH_LUXR"/>
    <property type="match status" value="1"/>
</dbReference>
<keyword evidence="4" id="KW-0238">DNA-binding</keyword>
<evidence type="ECO:0000256" key="6">
    <source>
        <dbReference type="PROSITE-ProRule" id="PRU00169"/>
    </source>
</evidence>
<dbReference type="CDD" id="cd06170">
    <property type="entry name" value="LuxR_C_like"/>
    <property type="match status" value="1"/>
</dbReference>
<evidence type="ECO:0000259" key="7">
    <source>
        <dbReference type="PROSITE" id="PS50043"/>
    </source>
</evidence>
<keyword evidence="2" id="KW-0902">Two-component regulatory system</keyword>
<dbReference type="InterPro" id="IPR011006">
    <property type="entry name" value="CheY-like_superfamily"/>
</dbReference>
<keyword evidence="1 6" id="KW-0597">Phosphoprotein</keyword>
<dbReference type="SUPFAM" id="SSF52172">
    <property type="entry name" value="CheY-like"/>
    <property type="match status" value="1"/>
</dbReference>
<sequence>MAQVVVVDDHPIARMAVRYLLEQNGHTVLTESADGREAVTLIQQQQPDIVIIDIDLPSLDGIEVVKSLRDQSFPGKIIVISGKNENVYAVQSLRSGANGFVSKKTDMPEIATAIQATQRGYGYFPLGGFMQQMEQESTLAEKKMIESLSPQEFQVFHHIIKGLNNMRIAARMGVSNKTVSTYKSRLMDKLHCKTMSDLFAFVHRNQMEAS</sequence>
<dbReference type="GO" id="GO:0000160">
    <property type="term" value="P:phosphorelay signal transduction system"/>
    <property type="evidence" value="ECO:0007669"/>
    <property type="project" value="InterPro"/>
</dbReference>
<evidence type="ECO:0000313" key="10">
    <source>
        <dbReference type="Proteomes" id="UP000071979"/>
    </source>
</evidence>
<dbReference type="AlphaFoldDB" id="A0A8E1S081"/>
<dbReference type="PANTHER" id="PTHR43214">
    <property type="entry name" value="TWO-COMPONENT RESPONSE REGULATOR"/>
    <property type="match status" value="1"/>
</dbReference>
<feature type="modified residue" description="4-aspartylphosphate" evidence="6">
    <location>
        <position position="53"/>
    </location>
</feature>
<evidence type="ECO:0000313" key="9">
    <source>
        <dbReference type="EMBL" id="KTS68409.1"/>
    </source>
</evidence>
<dbReference type="Proteomes" id="UP000071979">
    <property type="component" value="Unassembled WGS sequence"/>
</dbReference>
<dbReference type="InterPro" id="IPR000792">
    <property type="entry name" value="Tscrpt_reg_LuxR_C"/>
</dbReference>
<dbReference type="Gene3D" id="1.10.10.10">
    <property type="entry name" value="Winged helix-like DNA-binding domain superfamily/Winged helix DNA-binding domain"/>
    <property type="match status" value="1"/>
</dbReference>
<dbReference type="GO" id="GO:0006355">
    <property type="term" value="P:regulation of DNA-templated transcription"/>
    <property type="evidence" value="ECO:0007669"/>
    <property type="project" value="InterPro"/>
</dbReference>
<evidence type="ECO:0000256" key="3">
    <source>
        <dbReference type="ARBA" id="ARBA00023015"/>
    </source>
</evidence>
<dbReference type="PROSITE" id="PS00622">
    <property type="entry name" value="HTH_LUXR_1"/>
    <property type="match status" value="1"/>
</dbReference>
<gene>
    <name evidence="9" type="ORF">SA3R_07360</name>
</gene>
<evidence type="ECO:0000256" key="1">
    <source>
        <dbReference type="ARBA" id="ARBA00022553"/>
    </source>
</evidence>
<dbReference type="SUPFAM" id="SSF46894">
    <property type="entry name" value="C-terminal effector domain of the bipartite response regulators"/>
    <property type="match status" value="1"/>
</dbReference>
<reference evidence="9 10" key="1">
    <citation type="journal article" date="2016" name="Front. Microbiol.">
        <title>Genomic Resource of Rice Seed Associated Bacteria.</title>
        <authorList>
            <person name="Midha S."/>
            <person name="Bansal K."/>
            <person name="Sharma S."/>
            <person name="Kumar N."/>
            <person name="Patil P.P."/>
            <person name="Chaudhry V."/>
            <person name="Patil P.B."/>
        </authorList>
    </citation>
    <scope>NUCLEOTIDE SEQUENCE [LARGE SCALE GENOMIC DNA]</scope>
    <source>
        <strain evidence="9 10">SA3</strain>
    </source>
</reference>
<dbReference type="InterPro" id="IPR039420">
    <property type="entry name" value="WalR-like"/>
</dbReference>
<organism evidence="9 10">
    <name type="scientific">Pantoea dispersa</name>
    <dbReference type="NCBI Taxonomy" id="59814"/>
    <lineage>
        <taxon>Bacteria</taxon>
        <taxon>Pseudomonadati</taxon>
        <taxon>Pseudomonadota</taxon>
        <taxon>Gammaproteobacteria</taxon>
        <taxon>Enterobacterales</taxon>
        <taxon>Erwiniaceae</taxon>
        <taxon>Pantoea</taxon>
    </lineage>
</organism>
<dbReference type="PANTHER" id="PTHR43214:SF41">
    <property type="entry name" value="NITRATE_NITRITE RESPONSE REGULATOR PROTEIN NARP"/>
    <property type="match status" value="1"/>
</dbReference>
<dbReference type="PROSITE" id="PS50043">
    <property type="entry name" value="HTH_LUXR_2"/>
    <property type="match status" value="1"/>
</dbReference>
<dbReference type="InterPro" id="IPR016032">
    <property type="entry name" value="Sig_transdc_resp-reg_C-effctor"/>
</dbReference>
<dbReference type="InterPro" id="IPR001789">
    <property type="entry name" value="Sig_transdc_resp-reg_receiver"/>
</dbReference>
<feature type="domain" description="HTH luxR-type" evidence="7">
    <location>
        <begin position="141"/>
        <end position="206"/>
    </location>
</feature>
<evidence type="ECO:0000256" key="2">
    <source>
        <dbReference type="ARBA" id="ARBA00023012"/>
    </source>
</evidence>
<evidence type="ECO:0000256" key="5">
    <source>
        <dbReference type="ARBA" id="ARBA00023163"/>
    </source>
</evidence>
<dbReference type="EMBL" id="LDSE01000012">
    <property type="protein sequence ID" value="KTS68409.1"/>
    <property type="molecule type" value="Genomic_DNA"/>
</dbReference>
<dbReference type="Pfam" id="PF00072">
    <property type="entry name" value="Response_reg"/>
    <property type="match status" value="1"/>
</dbReference>
<dbReference type="InterPro" id="IPR036388">
    <property type="entry name" value="WH-like_DNA-bd_sf"/>
</dbReference>
<name>A0A8E1S081_9GAMM</name>
<dbReference type="PRINTS" id="PR00038">
    <property type="entry name" value="HTHLUXR"/>
</dbReference>
<keyword evidence="3" id="KW-0805">Transcription regulation</keyword>
<dbReference type="SMART" id="SM00448">
    <property type="entry name" value="REC"/>
    <property type="match status" value="1"/>
</dbReference>
<comment type="caution">
    <text evidence="9">The sequence shown here is derived from an EMBL/GenBank/DDBJ whole genome shotgun (WGS) entry which is preliminary data.</text>
</comment>
<keyword evidence="5" id="KW-0804">Transcription</keyword>
<dbReference type="GO" id="GO:0003677">
    <property type="term" value="F:DNA binding"/>
    <property type="evidence" value="ECO:0007669"/>
    <property type="project" value="UniProtKB-KW"/>
</dbReference>
<dbReference type="RefSeq" id="WP_058775599.1">
    <property type="nucleotide sequence ID" value="NZ_LDSD01000002.1"/>
</dbReference>
<accession>A0A8E1S081</accession>
<proteinExistence type="predicted"/>
<protein>
    <recommendedName>
        <fullName evidence="11">Response regulator</fullName>
    </recommendedName>
</protein>
<evidence type="ECO:0000259" key="8">
    <source>
        <dbReference type="PROSITE" id="PS50110"/>
    </source>
</evidence>
<dbReference type="CDD" id="cd17535">
    <property type="entry name" value="REC_NarL-like"/>
    <property type="match status" value="1"/>
</dbReference>
<evidence type="ECO:0000256" key="4">
    <source>
        <dbReference type="ARBA" id="ARBA00023125"/>
    </source>
</evidence>
<feature type="domain" description="Response regulatory" evidence="8">
    <location>
        <begin position="3"/>
        <end position="118"/>
    </location>
</feature>